<dbReference type="EMBL" id="VOHM01000029">
    <property type="protein sequence ID" value="TWT22754.1"/>
    <property type="molecule type" value="Genomic_DNA"/>
</dbReference>
<organism evidence="5 6">
    <name type="scientific">Corynebacterium canis</name>
    <dbReference type="NCBI Taxonomy" id="679663"/>
    <lineage>
        <taxon>Bacteria</taxon>
        <taxon>Bacillati</taxon>
        <taxon>Actinomycetota</taxon>
        <taxon>Actinomycetes</taxon>
        <taxon>Mycobacteriales</taxon>
        <taxon>Corynebacteriaceae</taxon>
        <taxon>Corynebacterium</taxon>
    </lineage>
</organism>
<evidence type="ECO:0000313" key="5">
    <source>
        <dbReference type="EMBL" id="TWT22754.1"/>
    </source>
</evidence>
<dbReference type="InterPro" id="IPR006145">
    <property type="entry name" value="PsdUridine_synth_RsuA/RluA"/>
</dbReference>
<dbReference type="InterPro" id="IPR020103">
    <property type="entry name" value="PsdUridine_synth_cat_dom_sf"/>
</dbReference>
<protein>
    <recommendedName>
        <fullName evidence="2">RNA pseudouridylate synthase</fullName>
    </recommendedName>
    <alternativeName>
        <fullName evidence="3">RNA-uridine isomerase</fullName>
    </alternativeName>
</protein>
<dbReference type="PANTHER" id="PTHR21600">
    <property type="entry name" value="MITOCHONDRIAL RNA PSEUDOURIDINE SYNTHASE"/>
    <property type="match status" value="1"/>
</dbReference>
<sequence length="318" mass="35868">MVERLVRRRQAPLPVRDGLNPSRAQLPRDAQPMLAGDFLLHLILTQTHKSPDDDAAAVAARFHRNEVLDPKGRPYAAEDVLTPGADIWFYRTPGPEREVPYDIPILFEDANLLVADKPPFMATMPRGRHITETATVRLRRATGNQDLSPAHRLDRLTSGVLVFTQRPEVRGAYQELFARRQAHKVYEAIAAYSPAITPGTLWENRIEKTRSELQAVLIDGPANARTRVLNVERLPDGRYARYTLAPETGRTHQLRLHMCQAGVPILGDPLYPTPAHPEVEDFAQPMRLLARRLSFIDPFTGAERSFESGREHTPMTCE</sequence>
<dbReference type="Pfam" id="PF00849">
    <property type="entry name" value="PseudoU_synth_2"/>
    <property type="match status" value="1"/>
</dbReference>
<dbReference type="InterPro" id="IPR050188">
    <property type="entry name" value="RluA_PseudoU_synthase"/>
</dbReference>
<accession>A0A5C5U9K6</accession>
<reference evidence="5 6" key="1">
    <citation type="submission" date="2019-08" db="EMBL/GenBank/DDBJ databases">
        <authorList>
            <person name="Lei W."/>
        </authorList>
    </citation>
    <scope>NUCLEOTIDE SEQUENCE [LARGE SCALE GENOMIC DNA]</scope>
    <source>
        <strain evidence="5 6">CCUG 58627</strain>
    </source>
</reference>
<evidence type="ECO:0000313" key="6">
    <source>
        <dbReference type="Proteomes" id="UP000320791"/>
    </source>
</evidence>
<dbReference type="InterPro" id="IPR006224">
    <property type="entry name" value="PsdUridine_synth_RluA-like_CS"/>
</dbReference>
<gene>
    <name evidence="5" type="ORF">FRX94_11105</name>
</gene>
<dbReference type="PANTHER" id="PTHR21600:SF84">
    <property type="entry name" value="PSEUDOURIDINE SYNTHASE RSUA_RLUA-LIKE DOMAIN-CONTAINING PROTEIN"/>
    <property type="match status" value="1"/>
</dbReference>
<evidence type="ECO:0000256" key="2">
    <source>
        <dbReference type="ARBA" id="ARBA00031870"/>
    </source>
</evidence>
<dbReference type="AlphaFoldDB" id="A0A5C5U9K6"/>
<comment type="catalytic activity">
    <reaction evidence="1">
        <text>a uridine in RNA = a pseudouridine in RNA</text>
        <dbReference type="Rhea" id="RHEA:48348"/>
        <dbReference type="Rhea" id="RHEA-COMP:12068"/>
        <dbReference type="Rhea" id="RHEA-COMP:12069"/>
        <dbReference type="ChEBI" id="CHEBI:65314"/>
        <dbReference type="ChEBI" id="CHEBI:65315"/>
    </reaction>
</comment>
<dbReference type="Gene3D" id="3.30.2350.10">
    <property type="entry name" value="Pseudouridine synthase"/>
    <property type="match status" value="1"/>
</dbReference>
<dbReference type="GO" id="GO:0140098">
    <property type="term" value="F:catalytic activity, acting on RNA"/>
    <property type="evidence" value="ECO:0007669"/>
    <property type="project" value="UniProtKB-ARBA"/>
</dbReference>
<comment type="caution">
    <text evidence="5">The sequence shown here is derived from an EMBL/GenBank/DDBJ whole genome shotgun (WGS) entry which is preliminary data.</text>
</comment>
<feature type="domain" description="Pseudouridine synthase RsuA/RluA-like" evidence="4">
    <location>
        <begin position="111"/>
        <end position="258"/>
    </location>
</feature>
<dbReference type="GO" id="GO:0009982">
    <property type="term" value="F:pseudouridine synthase activity"/>
    <property type="evidence" value="ECO:0007669"/>
    <property type="project" value="InterPro"/>
</dbReference>
<evidence type="ECO:0000256" key="3">
    <source>
        <dbReference type="ARBA" id="ARBA00033164"/>
    </source>
</evidence>
<evidence type="ECO:0000259" key="4">
    <source>
        <dbReference type="Pfam" id="PF00849"/>
    </source>
</evidence>
<dbReference type="GO" id="GO:0003723">
    <property type="term" value="F:RNA binding"/>
    <property type="evidence" value="ECO:0007669"/>
    <property type="project" value="InterPro"/>
</dbReference>
<name>A0A5C5U9K6_9CORY</name>
<proteinExistence type="predicted"/>
<keyword evidence="6" id="KW-1185">Reference proteome</keyword>
<dbReference type="PROSITE" id="PS01129">
    <property type="entry name" value="PSI_RLU"/>
    <property type="match status" value="1"/>
</dbReference>
<dbReference type="RefSeq" id="WP_146325412.1">
    <property type="nucleotide sequence ID" value="NZ_BAABLR010000064.1"/>
</dbReference>
<dbReference type="Proteomes" id="UP000320791">
    <property type="component" value="Unassembled WGS sequence"/>
</dbReference>
<evidence type="ECO:0000256" key="1">
    <source>
        <dbReference type="ARBA" id="ARBA00000073"/>
    </source>
</evidence>
<dbReference type="GO" id="GO:0000455">
    <property type="term" value="P:enzyme-directed rRNA pseudouridine synthesis"/>
    <property type="evidence" value="ECO:0007669"/>
    <property type="project" value="TreeGrafter"/>
</dbReference>
<dbReference type="SUPFAM" id="SSF55120">
    <property type="entry name" value="Pseudouridine synthase"/>
    <property type="match status" value="1"/>
</dbReference>
<dbReference type="OrthoDB" id="9807829at2"/>